<keyword evidence="2" id="KW-1185">Reference proteome</keyword>
<comment type="caution">
    <text evidence="1">The sequence shown here is derived from an EMBL/GenBank/DDBJ whole genome shotgun (WGS) entry which is preliminary data.</text>
</comment>
<name>A0AAN6YAX0_9PEZI</name>
<dbReference type="EMBL" id="MU858081">
    <property type="protein sequence ID" value="KAK4215321.1"/>
    <property type="molecule type" value="Genomic_DNA"/>
</dbReference>
<protein>
    <submittedName>
        <fullName evidence="1">Uncharacterized protein</fullName>
    </submittedName>
</protein>
<reference evidence="1" key="2">
    <citation type="submission" date="2023-05" db="EMBL/GenBank/DDBJ databases">
        <authorList>
            <consortium name="Lawrence Berkeley National Laboratory"/>
            <person name="Steindorff A."/>
            <person name="Hensen N."/>
            <person name="Bonometti L."/>
            <person name="Westerberg I."/>
            <person name="Brannstrom I.O."/>
            <person name="Guillou S."/>
            <person name="Cros-Aarteil S."/>
            <person name="Calhoun S."/>
            <person name="Haridas S."/>
            <person name="Kuo A."/>
            <person name="Mondo S."/>
            <person name="Pangilinan J."/>
            <person name="Riley R."/>
            <person name="Labutti K."/>
            <person name="Andreopoulos B."/>
            <person name="Lipzen A."/>
            <person name="Chen C."/>
            <person name="Yanf M."/>
            <person name="Daum C."/>
            <person name="Ng V."/>
            <person name="Clum A."/>
            <person name="Ohm R."/>
            <person name="Martin F."/>
            <person name="Silar P."/>
            <person name="Natvig D."/>
            <person name="Lalanne C."/>
            <person name="Gautier V."/>
            <person name="Ament-Velasquez S.L."/>
            <person name="Kruys A."/>
            <person name="Hutchinson M.I."/>
            <person name="Powell A.J."/>
            <person name="Barry K."/>
            <person name="Miller A.N."/>
            <person name="Grigoriev I.V."/>
            <person name="Debuchy R."/>
            <person name="Gladieux P."/>
            <person name="Thoren M.H."/>
            <person name="Johannesson H."/>
        </authorList>
    </citation>
    <scope>NUCLEOTIDE SEQUENCE</scope>
    <source>
        <strain evidence="1">PSN293</strain>
    </source>
</reference>
<reference evidence="1" key="1">
    <citation type="journal article" date="2023" name="Mol. Phylogenet. Evol.">
        <title>Genome-scale phylogeny and comparative genomics of the fungal order Sordariales.</title>
        <authorList>
            <person name="Hensen N."/>
            <person name="Bonometti L."/>
            <person name="Westerberg I."/>
            <person name="Brannstrom I.O."/>
            <person name="Guillou S."/>
            <person name="Cros-Aarteil S."/>
            <person name="Calhoun S."/>
            <person name="Haridas S."/>
            <person name="Kuo A."/>
            <person name="Mondo S."/>
            <person name="Pangilinan J."/>
            <person name="Riley R."/>
            <person name="LaButti K."/>
            <person name="Andreopoulos B."/>
            <person name="Lipzen A."/>
            <person name="Chen C."/>
            <person name="Yan M."/>
            <person name="Daum C."/>
            <person name="Ng V."/>
            <person name="Clum A."/>
            <person name="Steindorff A."/>
            <person name="Ohm R.A."/>
            <person name="Martin F."/>
            <person name="Silar P."/>
            <person name="Natvig D.O."/>
            <person name="Lalanne C."/>
            <person name="Gautier V."/>
            <person name="Ament-Velasquez S.L."/>
            <person name="Kruys A."/>
            <person name="Hutchinson M.I."/>
            <person name="Powell A.J."/>
            <person name="Barry K."/>
            <person name="Miller A.N."/>
            <person name="Grigoriev I.V."/>
            <person name="Debuchy R."/>
            <person name="Gladieux P."/>
            <person name="Hiltunen Thoren M."/>
            <person name="Johannesson H."/>
        </authorList>
    </citation>
    <scope>NUCLEOTIDE SEQUENCE</scope>
    <source>
        <strain evidence="1">PSN293</strain>
    </source>
</reference>
<dbReference type="Proteomes" id="UP001301769">
    <property type="component" value="Unassembled WGS sequence"/>
</dbReference>
<accession>A0AAN6YAX0</accession>
<dbReference type="AlphaFoldDB" id="A0AAN6YAX0"/>
<sequence>MMIIMGESIISRLYLAPRREKANNQNRISVSCFSGRQAPNALRENGLKHYRIREVVQKSPSAKPGIAKRLVSCPSQFLPGLRACPSHFTSPAVAGFELHFTDGDHIDARPSQAPVYTSGVGSRRITFLRLSITTIVPIIGYWFAGQRRVVTRIAHKATRLLGSAHNLQLDKCLIVELTSRRFFGVVVIVVVILEDPDDASSRHSVSRLPINKVHDGHDEHHGDLEMDRVLVFRRQSNRRRYDVTKEQRTREPGLASRGAFRISNYDREGSAGVVRRGLHAGGGKAGIKALCSGVLPHKIEMDV</sequence>
<evidence type="ECO:0000313" key="1">
    <source>
        <dbReference type="EMBL" id="KAK4215321.1"/>
    </source>
</evidence>
<proteinExistence type="predicted"/>
<evidence type="ECO:0000313" key="2">
    <source>
        <dbReference type="Proteomes" id="UP001301769"/>
    </source>
</evidence>
<organism evidence="1 2">
    <name type="scientific">Rhypophila decipiens</name>
    <dbReference type="NCBI Taxonomy" id="261697"/>
    <lineage>
        <taxon>Eukaryota</taxon>
        <taxon>Fungi</taxon>
        <taxon>Dikarya</taxon>
        <taxon>Ascomycota</taxon>
        <taxon>Pezizomycotina</taxon>
        <taxon>Sordariomycetes</taxon>
        <taxon>Sordariomycetidae</taxon>
        <taxon>Sordariales</taxon>
        <taxon>Naviculisporaceae</taxon>
        <taxon>Rhypophila</taxon>
    </lineage>
</organism>
<gene>
    <name evidence="1" type="ORF">QBC37DRAFT_459177</name>
</gene>